<gene>
    <name evidence="1" type="ORF">FKW44_011138</name>
</gene>
<evidence type="ECO:0000313" key="2">
    <source>
        <dbReference type="Proteomes" id="UP000595437"/>
    </source>
</evidence>
<evidence type="ECO:0000313" key="1">
    <source>
        <dbReference type="EMBL" id="QQP50211.1"/>
    </source>
</evidence>
<protein>
    <submittedName>
        <fullName evidence="1">Uncharacterized protein</fullName>
    </submittedName>
</protein>
<name>A0A7T8HHP8_CALRO</name>
<keyword evidence="2" id="KW-1185">Reference proteome</keyword>
<proteinExistence type="predicted"/>
<dbReference type="AlphaFoldDB" id="A0A7T8HHP8"/>
<accession>A0A7T8HHP8</accession>
<sequence>MTPAYSSYSYWAWIKPEAEARAPRKLHGGVSGCINLVGAGKAPALYGEFHVLK</sequence>
<organism evidence="1 2">
    <name type="scientific">Caligus rogercresseyi</name>
    <name type="common">Sea louse</name>
    <dbReference type="NCBI Taxonomy" id="217165"/>
    <lineage>
        <taxon>Eukaryota</taxon>
        <taxon>Metazoa</taxon>
        <taxon>Ecdysozoa</taxon>
        <taxon>Arthropoda</taxon>
        <taxon>Crustacea</taxon>
        <taxon>Multicrustacea</taxon>
        <taxon>Hexanauplia</taxon>
        <taxon>Copepoda</taxon>
        <taxon>Siphonostomatoida</taxon>
        <taxon>Caligidae</taxon>
        <taxon>Caligus</taxon>
    </lineage>
</organism>
<dbReference type="Proteomes" id="UP000595437">
    <property type="component" value="Chromosome 7"/>
</dbReference>
<reference evidence="2" key="1">
    <citation type="submission" date="2021-01" db="EMBL/GenBank/DDBJ databases">
        <title>Caligus Genome Assembly.</title>
        <authorList>
            <person name="Gallardo-Escarate C."/>
        </authorList>
    </citation>
    <scope>NUCLEOTIDE SEQUENCE [LARGE SCALE GENOMIC DNA]</scope>
</reference>
<dbReference type="EMBL" id="CP045896">
    <property type="protein sequence ID" value="QQP50211.1"/>
    <property type="molecule type" value="Genomic_DNA"/>
</dbReference>